<evidence type="ECO:0000259" key="1">
    <source>
        <dbReference type="Pfam" id="PF14479"/>
    </source>
</evidence>
<protein>
    <recommendedName>
        <fullName evidence="1">Prion-inhibition and propagation HeLo domain-containing protein</fullName>
    </recommendedName>
</protein>
<dbReference type="Proteomes" id="UP000258309">
    <property type="component" value="Unassembled WGS sequence"/>
</dbReference>
<dbReference type="InterPro" id="IPR038305">
    <property type="entry name" value="HeLo_sf"/>
</dbReference>
<evidence type="ECO:0000313" key="2">
    <source>
        <dbReference type="EMBL" id="RFU33777.1"/>
    </source>
</evidence>
<reference evidence="2 3" key="1">
    <citation type="submission" date="2018-05" db="EMBL/GenBank/DDBJ databases">
        <title>Draft genome sequence of Scytalidium lignicola DSM 105466, a ubiquitous saprotrophic fungus.</title>
        <authorList>
            <person name="Buettner E."/>
            <person name="Gebauer A.M."/>
            <person name="Hofrichter M."/>
            <person name="Liers C."/>
            <person name="Kellner H."/>
        </authorList>
    </citation>
    <scope>NUCLEOTIDE SEQUENCE [LARGE SCALE GENOMIC DNA]</scope>
    <source>
        <strain evidence="2 3">DSM 105466</strain>
    </source>
</reference>
<dbReference type="Gene3D" id="1.10.510.10">
    <property type="entry name" value="Transferase(Phosphotransferase) domain 1"/>
    <property type="match status" value="1"/>
</dbReference>
<keyword evidence="3" id="KW-1185">Reference proteome</keyword>
<dbReference type="Pfam" id="PF14479">
    <property type="entry name" value="HeLo"/>
    <property type="match status" value="1"/>
</dbReference>
<feature type="domain" description="Prion-inhibition and propagation HeLo" evidence="1">
    <location>
        <begin position="11"/>
        <end position="183"/>
    </location>
</feature>
<dbReference type="SUPFAM" id="SSF56112">
    <property type="entry name" value="Protein kinase-like (PK-like)"/>
    <property type="match status" value="1"/>
</dbReference>
<name>A0A3E2HK49_SCYLI</name>
<accession>A0A3E2HK49</accession>
<dbReference type="STRING" id="5539.A0A3E2HK49"/>
<gene>
    <name evidence="2" type="ORF">B7463_g2526</name>
</gene>
<dbReference type="OMA" id="NALDCIS"/>
<dbReference type="PANTHER" id="PTHR37542">
    <property type="entry name" value="HELO DOMAIN-CONTAINING PROTEIN-RELATED"/>
    <property type="match status" value="1"/>
</dbReference>
<dbReference type="EMBL" id="NCSJ02000030">
    <property type="protein sequence ID" value="RFU33777.1"/>
    <property type="molecule type" value="Genomic_DNA"/>
</dbReference>
<dbReference type="OrthoDB" id="1911848at2759"/>
<sequence length="592" mass="67661">MSDPGTIIAAVTIAYGTAITAWKSFQDALDYNDQSADLVVRLEVERFRFQTWGKNVGLNTGTFDKNLYPIHTLIVERLDRIYKLFEVARNIKNSFGLDISEATQIRPDRVHSIISGMAASIRSIGIKLDMEGKPNDPAGFSRRVRWALTSKSKFSDLVAKLESHISKLNELLTETQKRSLNNDWEKINIVIIGNVPEEQIEFVQQAFGQQIQNGPPNAYVHMDSLLQKKALKKPGFIPSRAAARSLERRRLDEFELPENYSTLNRFLARAKPTAAASTLGPDIFYLEKKEYHRDISLQEKTALKSRLDRLILLLSSSKSEEFRVCRAVGYCEDVASFCWWLIFRFPCSLEEERFFEQRSCIPLNLNILFSLKFKPALEQRFELALNIAKTMAELYSSGWMHKGIRSENVLFPTFYNQQIRNSKEKLVGPLNPYIAGFEYSRQDSEAATIDKGRQLGGIDAAIYRHPSYQGEAASGYKVQYDIYSFGLVLVEIAFWVPLISILDAKPLRETYGVQLSSKTTHFHEKEALELRDRVLYRVENEMAFRVGSKLRDAVRWCLTYSESSDEDDWHPALGFHNNVIVPLEMCSALGEI</sequence>
<organism evidence="2 3">
    <name type="scientific">Scytalidium lignicola</name>
    <name type="common">Hyphomycete</name>
    <dbReference type="NCBI Taxonomy" id="5539"/>
    <lineage>
        <taxon>Eukaryota</taxon>
        <taxon>Fungi</taxon>
        <taxon>Dikarya</taxon>
        <taxon>Ascomycota</taxon>
        <taxon>Pezizomycotina</taxon>
        <taxon>Leotiomycetes</taxon>
        <taxon>Leotiomycetes incertae sedis</taxon>
        <taxon>Scytalidium</taxon>
    </lineage>
</organism>
<dbReference type="InterPro" id="IPR029498">
    <property type="entry name" value="HeLo_dom"/>
</dbReference>
<comment type="caution">
    <text evidence="2">The sequence shown here is derived from an EMBL/GenBank/DDBJ whole genome shotgun (WGS) entry which is preliminary data.</text>
</comment>
<feature type="non-terminal residue" evidence="2">
    <location>
        <position position="1"/>
    </location>
</feature>
<proteinExistence type="predicted"/>
<evidence type="ECO:0000313" key="3">
    <source>
        <dbReference type="Proteomes" id="UP000258309"/>
    </source>
</evidence>
<dbReference type="PANTHER" id="PTHR37542:SF3">
    <property type="entry name" value="PRION-INHIBITION AND PROPAGATION HELO DOMAIN-CONTAINING PROTEIN"/>
    <property type="match status" value="1"/>
</dbReference>
<dbReference type="Gene3D" id="1.20.120.1020">
    <property type="entry name" value="Prion-inhibition and propagation, HeLo domain"/>
    <property type="match status" value="1"/>
</dbReference>
<feature type="non-terminal residue" evidence="2">
    <location>
        <position position="592"/>
    </location>
</feature>
<dbReference type="AlphaFoldDB" id="A0A3E2HK49"/>
<dbReference type="InterPro" id="IPR011009">
    <property type="entry name" value="Kinase-like_dom_sf"/>
</dbReference>